<dbReference type="GO" id="GO:0016740">
    <property type="term" value="F:transferase activity"/>
    <property type="evidence" value="ECO:0007669"/>
    <property type="project" value="UniProtKB-KW"/>
</dbReference>
<gene>
    <name evidence="1" type="ORF">DX116_19180</name>
</gene>
<dbReference type="AlphaFoldDB" id="A0A371P050"/>
<protein>
    <submittedName>
        <fullName evidence="1">N-acetyltransferase</fullName>
    </submittedName>
</protein>
<proteinExistence type="predicted"/>
<name>A0A371P050_9ACTN</name>
<keyword evidence="1" id="KW-0808">Transferase</keyword>
<organism evidence="1 2">
    <name type="scientific">Aeromicrobium endophyticum</name>
    <dbReference type="NCBI Taxonomy" id="2292704"/>
    <lineage>
        <taxon>Bacteria</taxon>
        <taxon>Bacillati</taxon>
        <taxon>Actinomycetota</taxon>
        <taxon>Actinomycetes</taxon>
        <taxon>Propionibacteriales</taxon>
        <taxon>Nocardioidaceae</taxon>
        <taxon>Aeromicrobium</taxon>
    </lineage>
</organism>
<dbReference type="OrthoDB" id="7945430at2"/>
<reference evidence="1 2" key="1">
    <citation type="submission" date="2018-08" db="EMBL/GenBank/DDBJ databases">
        <title>Aeromicrobium sp. M2KJ-4, whole genome shotgun sequence.</title>
        <authorList>
            <person name="Tuo L."/>
        </authorList>
    </citation>
    <scope>NUCLEOTIDE SEQUENCE [LARGE SCALE GENOMIC DNA]</scope>
    <source>
        <strain evidence="1 2">M2KJ-4</strain>
    </source>
</reference>
<sequence length="225" mass="23153">MAVDHPLARLIAAFADGDFLAADGGWQRVEPWRPQLEAVVAFTGRAVFAITPDIADEHLVALGADGFGGAHDPRLVTALAGPDAWIDSLDALLVGRGTGAPGVRPRLVARPDLSDHPRARLAAELRDDVEVLGRPGDPGSTVATLARGVGGLRELSFEVDPAHRGGSGAALVGDALSTVPDDELVVAAVAPGNAASLRAVLSAGFTPLGSLQLFRRDAQSRSGTE</sequence>
<evidence type="ECO:0000313" key="2">
    <source>
        <dbReference type="Proteomes" id="UP000265581"/>
    </source>
</evidence>
<evidence type="ECO:0000313" key="1">
    <source>
        <dbReference type="EMBL" id="REK68980.1"/>
    </source>
</evidence>
<keyword evidence="2" id="KW-1185">Reference proteome</keyword>
<accession>A0A371P050</accession>
<dbReference type="EMBL" id="QUBR01000003">
    <property type="protein sequence ID" value="REK68980.1"/>
    <property type="molecule type" value="Genomic_DNA"/>
</dbReference>
<comment type="caution">
    <text evidence="1">The sequence shown here is derived from an EMBL/GenBank/DDBJ whole genome shotgun (WGS) entry which is preliminary data.</text>
</comment>
<dbReference type="RefSeq" id="WP_119705902.1">
    <property type="nucleotide sequence ID" value="NZ_JBHSOI010000001.1"/>
</dbReference>
<dbReference type="Proteomes" id="UP000265581">
    <property type="component" value="Unassembled WGS sequence"/>
</dbReference>